<evidence type="ECO:0000256" key="1">
    <source>
        <dbReference type="ARBA" id="ARBA00004141"/>
    </source>
</evidence>
<dbReference type="FunCoup" id="W4KH56">
    <property type="interactions" value="64"/>
</dbReference>
<dbReference type="OrthoDB" id="6730379at2759"/>
<dbReference type="Pfam" id="PF07690">
    <property type="entry name" value="MFS_1"/>
    <property type="match status" value="1"/>
</dbReference>
<evidence type="ECO:0000256" key="3">
    <source>
        <dbReference type="ARBA" id="ARBA00022692"/>
    </source>
</evidence>
<feature type="transmembrane region" description="Helical" evidence="6">
    <location>
        <begin position="410"/>
        <end position="432"/>
    </location>
</feature>
<protein>
    <submittedName>
        <fullName evidence="7">Major facilitator superfamily</fullName>
    </submittedName>
</protein>
<dbReference type="AlphaFoldDB" id="W4KH56"/>
<dbReference type="Proteomes" id="UP000030671">
    <property type="component" value="Unassembled WGS sequence"/>
</dbReference>
<feature type="transmembrane region" description="Helical" evidence="6">
    <location>
        <begin position="444"/>
        <end position="463"/>
    </location>
</feature>
<sequence length="505" mass="56266">MQPFVSLEKHSASTEVVKNASKSVVSVTDGDEALRLVGKEREAQFSEEYNLQLRGKLDRWIPPLCAAVYFTQFLDKTSLNYASIMEFPIGGQDYNLVSMAFYLGFLVWEFPTVYISQKLRLAKYLGVNIVLWGIVLMLHATTSSFGAFFALRFLLGMFESCVAPILILIISMFYKKDEQATRISWFYVMNGLTSIFGGFVAYGISFYDGHRLAPWKIIYIVLGGLAIGVGICVLLWMPDSPVHAQNLTREERIAALERVRDDQGGTENKTFKLEQVKETLLDVRTWLIVLTTMLTSIPNGGLSNFSNQIIRSFGYTSKQTLILGTPGGAIAAVTTLLCAWYSDKKNERMLPIVFALVPTIAGAAMLIGLNDSGKKGALLFGTYLISTFGSALSTVYAYNASNTSGHTKKVTINALTMFTFSLGNIIGTEIFLPKDAPAYIPGKIAIMVLLTVQLGVCFLLRFINVHLNSKKRKALEDEILRHGWSDAEVQKERERHAFMDFTDRQ</sequence>
<evidence type="ECO:0000256" key="6">
    <source>
        <dbReference type="SAM" id="Phobius"/>
    </source>
</evidence>
<dbReference type="PANTHER" id="PTHR43791">
    <property type="entry name" value="PERMEASE-RELATED"/>
    <property type="match status" value="1"/>
</dbReference>
<keyword evidence="8" id="KW-1185">Reference proteome</keyword>
<reference evidence="7 8" key="1">
    <citation type="journal article" date="2012" name="New Phytol.">
        <title>Insight into trade-off between wood decay and parasitism from the genome of a fungal forest pathogen.</title>
        <authorList>
            <person name="Olson A."/>
            <person name="Aerts A."/>
            <person name="Asiegbu F."/>
            <person name="Belbahri L."/>
            <person name="Bouzid O."/>
            <person name="Broberg A."/>
            <person name="Canback B."/>
            <person name="Coutinho P.M."/>
            <person name="Cullen D."/>
            <person name="Dalman K."/>
            <person name="Deflorio G."/>
            <person name="van Diepen L.T."/>
            <person name="Dunand C."/>
            <person name="Duplessis S."/>
            <person name="Durling M."/>
            <person name="Gonthier P."/>
            <person name="Grimwood J."/>
            <person name="Fossdal C.G."/>
            <person name="Hansson D."/>
            <person name="Henrissat B."/>
            <person name="Hietala A."/>
            <person name="Himmelstrand K."/>
            <person name="Hoffmeister D."/>
            <person name="Hogberg N."/>
            <person name="James T.Y."/>
            <person name="Karlsson M."/>
            <person name="Kohler A."/>
            <person name="Kues U."/>
            <person name="Lee Y.H."/>
            <person name="Lin Y.C."/>
            <person name="Lind M."/>
            <person name="Lindquist E."/>
            <person name="Lombard V."/>
            <person name="Lucas S."/>
            <person name="Lunden K."/>
            <person name="Morin E."/>
            <person name="Murat C."/>
            <person name="Park J."/>
            <person name="Raffaello T."/>
            <person name="Rouze P."/>
            <person name="Salamov A."/>
            <person name="Schmutz J."/>
            <person name="Solheim H."/>
            <person name="Stahlberg J."/>
            <person name="Velez H."/>
            <person name="de Vries R.P."/>
            <person name="Wiebenga A."/>
            <person name="Woodward S."/>
            <person name="Yakovlev I."/>
            <person name="Garbelotto M."/>
            <person name="Martin F."/>
            <person name="Grigoriev I.V."/>
            <person name="Stenlid J."/>
        </authorList>
    </citation>
    <scope>NUCLEOTIDE SEQUENCE [LARGE SCALE GENOMIC DNA]</scope>
    <source>
        <strain evidence="7 8">TC 32-1</strain>
    </source>
</reference>
<feature type="transmembrane region" description="Helical" evidence="6">
    <location>
        <begin position="376"/>
        <end position="398"/>
    </location>
</feature>
<dbReference type="SUPFAM" id="SSF103473">
    <property type="entry name" value="MFS general substrate transporter"/>
    <property type="match status" value="1"/>
</dbReference>
<feature type="transmembrane region" description="Helical" evidence="6">
    <location>
        <begin position="186"/>
        <end position="205"/>
    </location>
</feature>
<dbReference type="InterPro" id="IPR011701">
    <property type="entry name" value="MFS"/>
</dbReference>
<keyword evidence="2" id="KW-0813">Transport</keyword>
<keyword evidence="5 6" id="KW-0472">Membrane</keyword>
<evidence type="ECO:0000313" key="8">
    <source>
        <dbReference type="Proteomes" id="UP000030671"/>
    </source>
</evidence>
<dbReference type="PANTHER" id="PTHR43791:SF40">
    <property type="entry name" value="THIAMINE PATHWAY TRANSPORTER THI73"/>
    <property type="match status" value="1"/>
</dbReference>
<keyword evidence="4 6" id="KW-1133">Transmembrane helix</keyword>
<feature type="transmembrane region" description="Helical" evidence="6">
    <location>
        <begin position="94"/>
        <end position="114"/>
    </location>
</feature>
<name>W4KH56_HETIT</name>
<proteinExistence type="predicted"/>
<feature type="transmembrane region" description="Helical" evidence="6">
    <location>
        <begin position="321"/>
        <end position="342"/>
    </location>
</feature>
<dbReference type="eggNOG" id="KOG2533">
    <property type="taxonomic scope" value="Eukaryota"/>
</dbReference>
<comment type="subcellular location">
    <subcellularLocation>
        <location evidence="1">Membrane</location>
        <topology evidence="1">Multi-pass membrane protein</topology>
    </subcellularLocation>
</comment>
<feature type="transmembrane region" description="Helical" evidence="6">
    <location>
        <begin position="349"/>
        <end position="370"/>
    </location>
</feature>
<dbReference type="EMBL" id="KI925456">
    <property type="protein sequence ID" value="ETW84371.1"/>
    <property type="molecule type" value="Genomic_DNA"/>
</dbReference>
<evidence type="ECO:0000256" key="4">
    <source>
        <dbReference type="ARBA" id="ARBA00022989"/>
    </source>
</evidence>
<feature type="transmembrane region" description="Helical" evidence="6">
    <location>
        <begin position="217"/>
        <end position="237"/>
    </location>
</feature>
<evidence type="ECO:0000256" key="2">
    <source>
        <dbReference type="ARBA" id="ARBA00022448"/>
    </source>
</evidence>
<gene>
    <name evidence="7" type="ORF">HETIRDRAFT_123961</name>
</gene>
<feature type="transmembrane region" description="Helical" evidence="6">
    <location>
        <begin position="153"/>
        <end position="174"/>
    </location>
</feature>
<accession>W4KH56</accession>
<dbReference type="RefSeq" id="XP_009544049.1">
    <property type="nucleotide sequence ID" value="XM_009545754.1"/>
</dbReference>
<dbReference type="GO" id="GO:0022857">
    <property type="term" value="F:transmembrane transporter activity"/>
    <property type="evidence" value="ECO:0007669"/>
    <property type="project" value="InterPro"/>
</dbReference>
<evidence type="ECO:0000313" key="7">
    <source>
        <dbReference type="EMBL" id="ETW84371.1"/>
    </source>
</evidence>
<dbReference type="InterPro" id="IPR036259">
    <property type="entry name" value="MFS_trans_sf"/>
</dbReference>
<feature type="transmembrane region" description="Helical" evidence="6">
    <location>
        <begin position="283"/>
        <end position="301"/>
    </location>
</feature>
<dbReference type="GO" id="GO:0016020">
    <property type="term" value="C:membrane"/>
    <property type="evidence" value="ECO:0007669"/>
    <property type="project" value="UniProtKB-SubCell"/>
</dbReference>
<dbReference type="GeneID" id="20666852"/>
<evidence type="ECO:0000256" key="5">
    <source>
        <dbReference type="ARBA" id="ARBA00023136"/>
    </source>
</evidence>
<feature type="transmembrane region" description="Helical" evidence="6">
    <location>
        <begin position="121"/>
        <end position="141"/>
    </location>
</feature>
<dbReference type="Gene3D" id="1.20.1250.20">
    <property type="entry name" value="MFS general substrate transporter like domains"/>
    <property type="match status" value="2"/>
</dbReference>
<dbReference type="InParanoid" id="W4KH56"/>
<keyword evidence="3 6" id="KW-0812">Transmembrane</keyword>
<dbReference type="KEGG" id="hir:HETIRDRAFT_123961"/>
<organism evidence="7 8">
    <name type="scientific">Heterobasidion irregulare (strain TC 32-1)</name>
    <dbReference type="NCBI Taxonomy" id="747525"/>
    <lineage>
        <taxon>Eukaryota</taxon>
        <taxon>Fungi</taxon>
        <taxon>Dikarya</taxon>
        <taxon>Basidiomycota</taxon>
        <taxon>Agaricomycotina</taxon>
        <taxon>Agaricomycetes</taxon>
        <taxon>Russulales</taxon>
        <taxon>Bondarzewiaceae</taxon>
        <taxon>Heterobasidion</taxon>
        <taxon>Heterobasidion annosum species complex</taxon>
    </lineage>
</organism>
<dbReference type="HOGENOM" id="CLU_001265_0_5_1"/>